<comment type="caution">
    <text evidence="4">The sequence shown here is derived from an EMBL/GenBank/DDBJ whole genome shotgun (WGS) entry which is preliminary data.</text>
</comment>
<keyword evidence="3" id="KW-1133">Transmembrane helix</keyword>
<name>A0AAJ0DIJ6_9PEZI</name>
<proteinExistence type="predicted"/>
<dbReference type="Proteomes" id="UP001271007">
    <property type="component" value="Unassembled WGS sequence"/>
</dbReference>
<evidence type="ECO:0000256" key="2">
    <source>
        <dbReference type="SAM" id="MobiDB-lite"/>
    </source>
</evidence>
<keyword evidence="3" id="KW-0812">Transmembrane</keyword>
<feature type="region of interest" description="Disordered" evidence="2">
    <location>
        <begin position="340"/>
        <end position="378"/>
    </location>
</feature>
<feature type="compositionally biased region" description="Polar residues" evidence="2">
    <location>
        <begin position="364"/>
        <end position="378"/>
    </location>
</feature>
<dbReference type="InterPro" id="IPR001138">
    <property type="entry name" value="Zn2Cys6_DnaBD"/>
</dbReference>
<sequence>MSFSTEMTMPAYIIYRDIPTGQPMDLTAPLAFFPAKDSDELFDALRTSFPHLKSHSERMGQAVIEYLLDETMIPQGAEQLPTPLTANSVNVSPWEASMQSMSDSSTWSSPDMLGLATPSFGNSPAPQYLEPMTRQSTMSIPAASQGESSPPALEQMTGVFSLSDSTQPKQRVRRKMTEAEKAEYRKRRIVKACDKCSKRKRKCHHNQPEMETVTTNANKVTKPAAQPKKPVQQQQQQFPDLLSGMDITDYLMTPDMFMPSFDDFTMLPEDQPEQRIIENHTNTNMVPWSSGEVPNWTEADLYSQNFQTFQLSHQGHGQDLGFNDFVQDDAMTSMHLQASLAERPRETQQATHTRHLHESYGPDSLQQSQFESSSANAATHDSLAWEHLALHDRDREHPEPGQQVPGDTRPPSLATMTLRLNGTKKALQAFGSLLSTRSSSRSSLQNVSLRRIAIVALAGLSAAQQLPGSARTDVGLHENMARTIQQPPRSRLLGDSFRDSSATQRCGVPNCASASTSSTNLPRHIQHAHDVHDQCDSRARLLTITEPHASAQLGDYLQTSRNSLQDDPTSRTSQQRVSRGSLEAHTKPQDVSGETTSGLTSPISSRREQQVSQSLGAGITTSKSPATELYLLKRRTPHAMLQRGNAAALLNPLLTTIPSSETATRRVREQGVAISRNTICTEGNATQVNGGAYLRLEPTAASDAAAGNHANATNVPVHTRPRGPYRNGGTGISPGPNPAAGQEMSQKSYSEISTTTDFAYITPTHNACVSFMLEDHVRRRDHFGRSSLSLASWVVGKMLTILGALGIVFYLSSLLPSGMASIALLAFVAPIEYDQRMRTARTPCSAQLWGTDAQWAVWNTSWSSPRSHGPYARLTQEVQKMMGLWRKGGCRVHSGGSRMRGLA</sequence>
<evidence type="ECO:0000313" key="5">
    <source>
        <dbReference type="Proteomes" id="UP001271007"/>
    </source>
</evidence>
<dbReference type="CDD" id="cd00067">
    <property type="entry name" value="GAL4"/>
    <property type="match status" value="1"/>
</dbReference>
<dbReference type="AlphaFoldDB" id="A0AAJ0DIJ6"/>
<feature type="region of interest" description="Disordered" evidence="2">
    <location>
        <begin position="561"/>
        <end position="620"/>
    </location>
</feature>
<accession>A0AAJ0DIJ6</accession>
<evidence type="ECO:0000256" key="3">
    <source>
        <dbReference type="SAM" id="Phobius"/>
    </source>
</evidence>
<organism evidence="4 5">
    <name type="scientific">Extremus antarcticus</name>
    <dbReference type="NCBI Taxonomy" id="702011"/>
    <lineage>
        <taxon>Eukaryota</taxon>
        <taxon>Fungi</taxon>
        <taxon>Dikarya</taxon>
        <taxon>Ascomycota</taxon>
        <taxon>Pezizomycotina</taxon>
        <taxon>Dothideomycetes</taxon>
        <taxon>Dothideomycetidae</taxon>
        <taxon>Mycosphaerellales</taxon>
        <taxon>Extremaceae</taxon>
        <taxon>Extremus</taxon>
    </lineage>
</organism>
<keyword evidence="5" id="KW-1185">Reference proteome</keyword>
<keyword evidence="3" id="KW-0472">Membrane</keyword>
<evidence type="ECO:0000256" key="1">
    <source>
        <dbReference type="ARBA" id="ARBA00023242"/>
    </source>
</evidence>
<feature type="compositionally biased region" description="Polar residues" evidence="2">
    <location>
        <begin position="561"/>
        <end position="578"/>
    </location>
</feature>
<reference evidence="4" key="1">
    <citation type="submission" date="2023-04" db="EMBL/GenBank/DDBJ databases">
        <title>Black Yeasts Isolated from many extreme environments.</title>
        <authorList>
            <person name="Coleine C."/>
            <person name="Stajich J.E."/>
            <person name="Selbmann L."/>
        </authorList>
    </citation>
    <scope>NUCLEOTIDE SEQUENCE</scope>
    <source>
        <strain evidence="4">CCFEE 5312</strain>
    </source>
</reference>
<gene>
    <name evidence="4" type="ORF">LTR09_004442</name>
</gene>
<evidence type="ECO:0000313" key="4">
    <source>
        <dbReference type="EMBL" id="KAK3054713.1"/>
    </source>
</evidence>
<feature type="region of interest" description="Disordered" evidence="2">
    <location>
        <begin position="395"/>
        <end position="414"/>
    </location>
</feature>
<dbReference type="EMBL" id="JAWDJX010000011">
    <property type="protein sequence ID" value="KAK3054713.1"/>
    <property type="molecule type" value="Genomic_DNA"/>
</dbReference>
<feature type="compositionally biased region" description="Polar residues" evidence="2">
    <location>
        <begin position="592"/>
        <end position="620"/>
    </location>
</feature>
<feature type="transmembrane region" description="Helical" evidence="3">
    <location>
        <begin position="817"/>
        <end position="833"/>
    </location>
</feature>
<dbReference type="GO" id="GO:0000981">
    <property type="term" value="F:DNA-binding transcription factor activity, RNA polymerase II-specific"/>
    <property type="evidence" value="ECO:0007669"/>
    <property type="project" value="InterPro"/>
</dbReference>
<dbReference type="GO" id="GO:0008270">
    <property type="term" value="F:zinc ion binding"/>
    <property type="evidence" value="ECO:0007669"/>
    <property type="project" value="InterPro"/>
</dbReference>
<keyword evidence="1" id="KW-0539">Nucleus</keyword>
<protein>
    <submittedName>
        <fullName evidence="4">Uncharacterized protein</fullName>
    </submittedName>
</protein>